<comment type="subcellular location">
    <subcellularLocation>
        <location evidence="1">Cell membrane</location>
        <topology evidence="1">Multi-pass membrane protein</topology>
    </subcellularLocation>
</comment>
<dbReference type="EMBL" id="CACVAS010000030">
    <property type="protein sequence ID" value="CAA6803483.1"/>
    <property type="molecule type" value="Genomic_DNA"/>
</dbReference>
<feature type="transmembrane region" description="Helical" evidence="7">
    <location>
        <begin position="92"/>
        <end position="110"/>
    </location>
</feature>
<keyword evidence="5 7" id="KW-1133">Transmembrane helix</keyword>
<accession>A0A6S6S6W1</accession>
<evidence type="ECO:0000256" key="6">
    <source>
        <dbReference type="ARBA" id="ARBA00023136"/>
    </source>
</evidence>
<reference evidence="8" key="1">
    <citation type="submission" date="2020-01" db="EMBL/GenBank/DDBJ databases">
        <authorList>
            <person name="Meier V. D."/>
            <person name="Meier V D."/>
        </authorList>
    </citation>
    <scope>NUCLEOTIDE SEQUENCE</scope>
    <source>
        <strain evidence="8">HLG_WM_MAG_01</strain>
    </source>
</reference>
<evidence type="ECO:0000313" key="8">
    <source>
        <dbReference type="EMBL" id="CAA6803483.1"/>
    </source>
</evidence>
<sequence>MCIEENHMFKNFLGELSVLFSYPKHLMILAVRLMLAYGFSKPALLKLSDITATAKWFESISIPFYTFLAYVVSMLETLGIVLLILGLFTRQIAFLLACVMVGAIFFVHLTHGFSVANNGIEIPLYYLLFLFVLASYGGGKYSFDNFLFKDGNQ</sequence>
<evidence type="ECO:0000256" key="3">
    <source>
        <dbReference type="ARBA" id="ARBA00022475"/>
    </source>
</evidence>
<dbReference type="GO" id="GO:0005886">
    <property type="term" value="C:plasma membrane"/>
    <property type="evidence" value="ECO:0007669"/>
    <property type="project" value="UniProtKB-SubCell"/>
</dbReference>
<dbReference type="InterPro" id="IPR032808">
    <property type="entry name" value="DoxX"/>
</dbReference>
<keyword evidence="6 7" id="KW-0472">Membrane</keyword>
<comment type="similarity">
    <text evidence="2">Belongs to the DoxX family.</text>
</comment>
<name>A0A6S6S6W1_9BACT</name>
<keyword evidence="4 7" id="KW-0812">Transmembrane</keyword>
<feature type="transmembrane region" description="Helical" evidence="7">
    <location>
        <begin position="122"/>
        <end position="139"/>
    </location>
</feature>
<proteinExistence type="inferred from homology"/>
<organism evidence="8">
    <name type="scientific">uncultured Sulfurovum sp</name>
    <dbReference type="NCBI Taxonomy" id="269237"/>
    <lineage>
        <taxon>Bacteria</taxon>
        <taxon>Pseudomonadati</taxon>
        <taxon>Campylobacterota</taxon>
        <taxon>Epsilonproteobacteria</taxon>
        <taxon>Campylobacterales</taxon>
        <taxon>Sulfurovaceae</taxon>
        <taxon>Sulfurovum</taxon>
        <taxon>environmental samples</taxon>
    </lineage>
</organism>
<gene>
    <name evidence="8" type="ORF">HELGO_WM2799</name>
</gene>
<dbReference type="AlphaFoldDB" id="A0A6S6S6W1"/>
<dbReference type="InterPro" id="IPR051907">
    <property type="entry name" value="DoxX-like_oxidoreductase"/>
</dbReference>
<protein>
    <submittedName>
        <fullName evidence="8">DoxX family protein</fullName>
    </submittedName>
</protein>
<dbReference type="PANTHER" id="PTHR33452:SF1">
    <property type="entry name" value="INNER MEMBRANE PROTEIN YPHA-RELATED"/>
    <property type="match status" value="1"/>
</dbReference>
<keyword evidence="3" id="KW-1003">Cell membrane</keyword>
<dbReference type="Pfam" id="PF07681">
    <property type="entry name" value="DoxX"/>
    <property type="match status" value="1"/>
</dbReference>
<evidence type="ECO:0000256" key="2">
    <source>
        <dbReference type="ARBA" id="ARBA00006679"/>
    </source>
</evidence>
<evidence type="ECO:0000256" key="5">
    <source>
        <dbReference type="ARBA" id="ARBA00022989"/>
    </source>
</evidence>
<feature type="transmembrane region" description="Helical" evidence="7">
    <location>
        <begin position="64"/>
        <end position="85"/>
    </location>
</feature>
<evidence type="ECO:0000256" key="7">
    <source>
        <dbReference type="SAM" id="Phobius"/>
    </source>
</evidence>
<evidence type="ECO:0000256" key="1">
    <source>
        <dbReference type="ARBA" id="ARBA00004651"/>
    </source>
</evidence>
<evidence type="ECO:0000256" key="4">
    <source>
        <dbReference type="ARBA" id="ARBA00022692"/>
    </source>
</evidence>
<dbReference type="PANTHER" id="PTHR33452">
    <property type="entry name" value="OXIDOREDUCTASE CATD-RELATED"/>
    <property type="match status" value="1"/>
</dbReference>